<reference evidence="2" key="1">
    <citation type="submission" date="2012-12" db="EMBL/GenBank/DDBJ databases">
        <authorList>
            <person name="Pethick F.E."/>
            <person name="MacFadyen A.C."/>
            <person name="Tang Z."/>
            <person name="Sangal V."/>
            <person name="Tze-Tze L."/>
            <person name="Chu J."/>
            <person name="Guo M."/>
            <person name="Kirby R."/>
            <person name="Hoskisson P.A."/>
            <person name="Herron P.R."/>
            <person name="Hunter I.S."/>
        </authorList>
    </citation>
    <scope>NUCLEOTIDE SEQUENCE</scope>
    <source>
        <strain evidence="2">ATCC 10970</strain>
    </source>
</reference>
<protein>
    <submittedName>
        <fullName evidence="2">DUF4253 domain-containing protein</fullName>
    </submittedName>
</protein>
<sequence length="252" mass="27551">MHSVNVELSLPRDVVLPSGRTVTAEGGGDIPVLWLSDDAVSGAAGLWKRLREEHAGSGLWPLLLEPLRPDDEGEYRPWATGELYPEDMSSPQAHDPATLLEAWWDKYGEEEWPGLAPGRKPEWHPDEVAAEFAEGFATRRPYIRLGLVAAGRGADALTAVGWSGPANYDNDTAKYSAVVRGWERRFGARVVAVGFDTLHLSVAAPPISAEEALLVAAEHFAFCPDLVWQGPGTLAAYAESLVGAVHWEFWWD</sequence>
<gene>
    <name evidence="2" type="ORF">SRIM_038335</name>
</gene>
<dbReference type="EMBL" id="CP048261">
    <property type="protein sequence ID" value="QST86474.1"/>
    <property type="molecule type" value="Genomic_DNA"/>
</dbReference>
<dbReference type="Pfam" id="PF14062">
    <property type="entry name" value="DUF4253"/>
    <property type="match status" value="1"/>
</dbReference>
<feature type="domain" description="DUF4253" evidence="1">
    <location>
        <begin position="144"/>
        <end position="252"/>
    </location>
</feature>
<dbReference type="InterPro" id="IPR025349">
    <property type="entry name" value="DUF4253"/>
</dbReference>
<dbReference type="Proteomes" id="UP000011074">
    <property type="component" value="Chromosome"/>
</dbReference>
<evidence type="ECO:0000313" key="2">
    <source>
        <dbReference type="EMBL" id="QST86474.1"/>
    </source>
</evidence>
<proteinExistence type="predicted"/>
<dbReference type="AlphaFoldDB" id="A0A8A1V677"/>
<reference evidence="2" key="2">
    <citation type="submission" date="2020-01" db="EMBL/GenBank/DDBJ databases">
        <authorList>
            <person name="Algora L."/>
            <person name="Schniete J.K."/>
            <person name="MacFadyen A."/>
            <person name="Hoskisson P.A."/>
            <person name="Hunter I.S."/>
            <person name="Herron P.R."/>
        </authorList>
    </citation>
    <scope>NUCLEOTIDE SEQUENCE</scope>
    <source>
        <strain evidence="2">ATCC 10970</strain>
    </source>
</reference>
<evidence type="ECO:0000313" key="3">
    <source>
        <dbReference type="Proteomes" id="UP000011074"/>
    </source>
</evidence>
<reference evidence="2" key="3">
    <citation type="journal article" date="2021" name="bioRxiv">
        <title>Bilateral symmetry of linear streptomycete chromosomes.</title>
        <authorList>
            <person name="Algora-Gallardo L."/>
            <person name="Schniete J.K."/>
            <person name="Mark D.R."/>
            <person name="Hunter I.S."/>
            <person name="Herron P.R."/>
        </authorList>
    </citation>
    <scope>NUCLEOTIDE SEQUENCE</scope>
    <source>
        <strain evidence="2">ATCC 10970</strain>
    </source>
</reference>
<evidence type="ECO:0000259" key="1">
    <source>
        <dbReference type="Pfam" id="PF14062"/>
    </source>
</evidence>
<name>A0A8A1V677_STRR1</name>
<accession>A0A8A1V677</accession>
<organism evidence="2 3">
    <name type="scientific">Streptomyces rimosus subsp. rimosus (strain ATCC 10970 / DSM 40260 / JCM 4667 / NRRL 2234)</name>
    <dbReference type="NCBI Taxonomy" id="1265868"/>
    <lineage>
        <taxon>Bacteria</taxon>
        <taxon>Bacillati</taxon>
        <taxon>Actinomycetota</taxon>
        <taxon>Actinomycetes</taxon>
        <taxon>Kitasatosporales</taxon>
        <taxon>Streptomycetaceae</taxon>
        <taxon>Streptomyces</taxon>
    </lineage>
</organism>